<dbReference type="NCBIfam" id="NF047806">
    <property type="entry name" value="LIC10025_lipo"/>
    <property type="match status" value="1"/>
</dbReference>
<evidence type="ECO:0000313" key="2">
    <source>
        <dbReference type="EMBL" id="MFB5734936.1"/>
    </source>
</evidence>
<reference evidence="2 3" key="1">
    <citation type="submission" date="2024-09" db="EMBL/GenBank/DDBJ databases">
        <title>Taxonomic and Genotyping Characterization of Leptospira Strains isolated from Multiple Sources in Colombia highlights the importance of intermediate species.</title>
        <authorList>
            <person name="Torres Higuera L."/>
            <person name="Rojas Tapias D."/>
            <person name="Jimenez Velasquez S."/>
            <person name="Renjifo Ibanez C."/>
        </authorList>
    </citation>
    <scope>NUCLEOTIDE SEQUENCE [LARGE SCALE GENOMIC DNA]</scope>
    <source>
        <strain evidence="2 3">Lep080</strain>
    </source>
</reference>
<evidence type="ECO:0000256" key="1">
    <source>
        <dbReference type="SAM" id="SignalP"/>
    </source>
</evidence>
<dbReference type="EMBL" id="JBHILJ010000001">
    <property type="protein sequence ID" value="MFB5734936.1"/>
    <property type="molecule type" value="Genomic_DNA"/>
</dbReference>
<organism evidence="2 3">
    <name type="scientific">Leptospira wolffii</name>
    <dbReference type="NCBI Taxonomy" id="409998"/>
    <lineage>
        <taxon>Bacteria</taxon>
        <taxon>Pseudomonadati</taxon>
        <taxon>Spirochaetota</taxon>
        <taxon>Spirochaetia</taxon>
        <taxon>Leptospirales</taxon>
        <taxon>Leptospiraceae</taxon>
        <taxon>Leptospira</taxon>
    </lineage>
</organism>
<proteinExistence type="predicted"/>
<sequence length="395" mass="45264">MKFLSLLPFLLLILQCTTHHPAAADYFEKYFTYQEVIQKEVEDDDIRSIIYGNPEADGEDNFHEKDGKLLLSLRLFENGGKIGNEISGSPFALTPFSPYTISVEAKKNEFRKKNTYKIKRTVEMISPEVSVFDVFPVMDESVSKLRKADLSQVQKLSEVQKFLCENFDCSISKEEGILFLRYTLSERMREKFPQTYKKLSKRLDQVAFRFQIFQPGGFSKGIEVYNEKRTIILGIPDSAVGHWSHPKSIHIRSYFYISILGLKVDIRGLGYTFRFSKSGNTDIVSGEFTKIPETNIGGRFLSVFPPGMVNFFIPEDMNQYADDSFELMVKGSDADGGNRFQTKTIRNGNKTKVILTSESEIFRDRFLPFKSKDRDDEPGFFSSLGKALIRDLRGK</sequence>
<feature type="chain" id="PRO_5046554922" description="Lipoprotein" evidence="1">
    <location>
        <begin position="25"/>
        <end position="395"/>
    </location>
</feature>
<comment type="caution">
    <text evidence="2">The sequence shown here is derived from an EMBL/GenBank/DDBJ whole genome shotgun (WGS) entry which is preliminary data.</text>
</comment>
<keyword evidence="3" id="KW-1185">Reference proteome</keyword>
<evidence type="ECO:0000313" key="3">
    <source>
        <dbReference type="Proteomes" id="UP001580391"/>
    </source>
</evidence>
<dbReference type="Proteomes" id="UP001580391">
    <property type="component" value="Unassembled WGS sequence"/>
</dbReference>
<dbReference type="RefSeq" id="WP_375516394.1">
    <property type="nucleotide sequence ID" value="NZ_JBHILI010000003.1"/>
</dbReference>
<accession>A0ABV5BLG5</accession>
<feature type="signal peptide" evidence="1">
    <location>
        <begin position="1"/>
        <end position="24"/>
    </location>
</feature>
<name>A0ABV5BLG5_9LEPT</name>
<keyword evidence="1" id="KW-0732">Signal</keyword>
<evidence type="ECO:0008006" key="4">
    <source>
        <dbReference type="Google" id="ProtNLM"/>
    </source>
</evidence>
<protein>
    <recommendedName>
        <fullName evidence="4">Lipoprotein</fullName>
    </recommendedName>
</protein>
<gene>
    <name evidence="2" type="ORF">ACE5IX_00305</name>
</gene>